<dbReference type="EMBL" id="QSII01000018">
    <property type="protein sequence ID" value="RHC83320.1"/>
    <property type="molecule type" value="Genomic_DNA"/>
</dbReference>
<dbReference type="Gene3D" id="1.10.1040.20">
    <property type="entry name" value="ProC-like, C-terminal domain"/>
    <property type="match status" value="1"/>
</dbReference>
<dbReference type="Proteomes" id="UP000434916">
    <property type="component" value="Unassembled WGS sequence"/>
</dbReference>
<evidence type="ECO:0000313" key="3">
    <source>
        <dbReference type="EMBL" id="MTU40967.1"/>
    </source>
</evidence>
<proteinExistence type="predicted"/>
<dbReference type="Proteomes" id="UP000482671">
    <property type="component" value="Unassembled WGS sequence"/>
</dbReference>
<dbReference type="InterPro" id="IPR037108">
    <property type="entry name" value="TM1727-like_C_sf"/>
</dbReference>
<accession>A0A3E4ZJC0</accession>
<dbReference type="InterPro" id="IPR028939">
    <property type="entry name" value="P5C_Rdtase_cat_N"/>
</dbReference>
<evidence type="ECO:0000313" key="5">
    <source>
        <dbReference type="EMBL" id="RHC83320.1"/>
    </source>
</evidence>
<feature type="domain" description="DUF2520" evidence="2">
    <location>
        <begin position="124"/>
        <end position="248"/>
    </location>
</feature>
<protein>
    <submittedName>
        <fullName evidence="5">DUF2520 domain-containing protein</fullName>
    </submittedName>
</protein>
<evidence type="ECO:0000259" key="2">
    <source>
        <dbReference type="Pfam" id="PF10728"/>
    </source>
</evidence>
<keyword evidence="7" id="KW-1185">Reference proteome</keyword>
<dbReference type="Pfam" id="PF10728">
    <property type="entry name" value="DUF2520"/>
    <property type="match status" value="1"/>
</dbReference>
<evidence type="ECO:0000259" key="1">
    <source>
        <dbReference type="Pfam" id="PF03807"/>
    </source>
</evidence>
<dbReference type="AlphaFoldDB" id="A0A3E4ZJC0"/>
<feature type="domain" description="Pyrroline-5-carboxylate reductase catalytic N-terminal" evidence="1">
    <location>
        <begin position="2"/>
        <end position="78"/>
    </location>
</feature>
<organism evidence="5 6">
    <name type="scientific">Parabacteroides merdae</name>
    <dbReference type="NCBI Taxonomy" id="46503"/>
    <lineage>
        <taxon>Bacteria</taxon>
        <taxon>Pseudomonadati</taxon>
        <taxon>Bacteroidota</taxon>
        <taxon>Bacteroidia</taxon>
        <taxon>Bacteroidales</taxon>
        <taxon>Tannerellaceae</taxon>
        <taxon>Parabacteroides</taxon>
    </lineage>
</organism>
<sequence length="255" mass="28444">MKIIFLGSGNLATRLSLEMHRKGMQIGQVYSHTPENAQQLAALLGCPWTTDPETVDTDADLYVFSLKDTVLADVIARVRPNEGLWVHTAGSMPMDVFNGHTANYGVLYPMQTFSKTREVDFNVIPFFLEANTSENAGKLQHLAEKLSGNIRFLSSDKRKSLHLAAVFACNFTNHIYALAVKLLEEQDIPADVLLPLIDETAAKIHTMPPRVAQTGPAIRYDENVINKHLAMLGDSDMRSIYRLISQSIHKEAQHE</sequence>
<dbReference type="EMBL" id="WNCN01000027">
    <property type="protein sequence ID" value="MTU40967.1"/>
    <property type="molecule type" value="Genomic_DNA"/>
</dbReference>
<dbReference type="SUPFAM" id="SSF51735">
    <property type="entry name" value="NAD(P)-binding Rossmann-fold domains"/>
    <property type="match status" value="1"/>
</dbReference>
<dbReference type="Pfam" id="PF03807">
    <property type="entry name" value="F420_oxidored"/>
    <property type="match status" value="1"/>
</dbReference>
<dbReference type="EMBL" id="WNDD01000002">
    <property type="protein sequence ID" value="MTV00464.1"/>
    <property type="molecule type" value="Genomic_DNA"/>
</dbReference>
<dbReference type="STRING" id="46503.ERS852463_03504"/>
<reference evidence="5 6" key="1">
    <citation type="submission" date="2018-08" db="EMBL/GenBank/DDBJ databases">
        <title>A genome reference for cultivated species of the human gut microbiota.</title>
        <authorList>
            <person name="Zou Y."/>
            <person name="Xue W."/>
            <person name="Luo G."/>
        </authorList>
    </citation>
    <scope>NUCLEOTIDE SEQUENCE [LARGE SCALE GENOMIC DNA]</scope>
    <source>
        <strain evidence="5 6">AM34-17</strain>
    </source>
</reference>
<dbReference type="InterPro" id="IPR008927">
    <property type="entry name" value="6-PGluconate_DH-like_C_sf"/>
</dbReference>
<comment type="caution">
    <text evidence="5">The sequence shown here is derived from an EMBL/GenBank/DDBJ whole genome shotgun (WGS) entry which is preliminary data.</text>
</comment>
<evidence type="ECO:0000313" key="8">
    <source>
        <dbReference type="Proteomes" id="UP000482671"/>
    </source>
</evidence>
<evidence type="ECO:0000313" key="7">
    <source>
        <dbReference type="Proteomes" id="UP000434916"/>
    </source>
</evidence>
<dbReference type="InterPro" id="IPR036291">
    <property type="entry name" value="NAD(P)-bd_dom_sf"/>
</dbReference>
<evidence type="ECO:0000313" key="4">
    <source>
        <dbReference type="EMBL" id="MTV00464.1"/>
    </source>
</evidence>
<dbReference type="InterPro" id="IPR018931">
    <property type="entry name" value="DUF2520"/>
</dbReference>
<evidence type="ECO:0000313" key="6">
    <source>
        <dbReference type="Proteomes" id="UP000286260"/>
    </source>
</evidence>
<dbReference type="PANTHER" id="PTHR40459:SF1">
    <property type="entry name" value="CONSERVED HYPOTHETICAL ALANINE AND LEUCINE RICH PROTEIN"/>
    <property type="match status" value="1"/>
</dbReference>
<gene>
    <name evidence="5" type="ORF">DW828_13325</name>
    <name evidence="3" type="ORF">GMD82_16240</name>
    <name evidence="4" type="ORF">GME02_02025</name>
</gene>
<reference evidence="7 8" key="2">
    <citation type="journal article" date="2019" name="Nat. Med.">
        <title>A library of human gut bacterial isolates paired with longitudinal multiomics data enables mechanistic microbiome research.</title>
        <authorList>
            <person name="Poyet M."/>
            <person name="Groussin M."/>
            <person name="Gibbons S.M."/>
            <person name="Avila-Pacheco J."/>
            <person name="Jiang X."/>
            <person name="Kearney S.M."/>
            <person name="Perrotta A.R."/>
            <person name="Berdy B."/>
            <person name="Zhao S."/>
            <person name="Lieberman T.D."/>
            <person name="Swanson P.K."/>
            <person name="Smith M."/>
            <person name="Roesemann S."/>
            <person name="Alexander J.E."/>
            <person name="Rich S.A."/>
            <person name="Livny J."/>
            <person name="Vlamakis H."/>
            <person name="Clish C."/>
            <person name="Bullock K."/>
            <person name="Deik A."/>
            <person name="Scott J."/>
            <person name="Pierce K.A."/>
            <person name="Xavier R.J."/>
            <person name="Alm E.J."/>
        </authorList>
    </citation>
    <scope>NUCLEOTIDE SEQUENCE [LARGE SCALE GENOMIC DNA]</scope>
    <source>
        <strain evidence="4 8">BIOML-A11</strain>
        <strain evidence="3 7">BIOML-A29</strain>
    </source>
</reference>
<dbReference type="Proteomes" id="UP000286260">
    <property type="component" value="Unassembled WGS sequence"/>
</dbReference>
<name>A0A3E4ZJC0_9BACT</name>
<dbReference type="SUPFAM" id="SSF48179">
    <property type="entry name" value="6-phosphogluconate dehydrogenase C-terminal domain-like"/>
    <property type="match status" value="1"/>
</dbReference>
<dbReference type="RefSeq" id="WP_022322557.1">
    <property type="nucleotide sequence ID" value="NZ_CP081901.1"/>
</dbReference>
<dbReference type="Gene3D" id="3.40.50.720">
    <property type="entry name" value="NAD(P)-binding Rossmann-like Domain"/>
    <property type="match status" value="1"/>
</dbReference>
<dbReference type="PANTHER" id="PTHR40459">
    <property type="entry name" value="CONSERVED HYPOTHETICAL ALANINE AND LEUCINE RICH PROTEIN"/>
    <property type="match status" value="1"/>
</dbReference>